<dbReference type="Proteomes" id="UP000257039">
    <property type="component" value="Unassembled WGS sequence"/>
</dbReference>
<name>A0A4P9VNE3_9GAMM</name>
<gene>
    <name evidence="12" type="ORF">B9G39_16880</name>
</gene>
<evidence type="ECO:0000256" key="3">
    <source>
        <dbReference type="ARBA" id="ARBA00022448"/>
    </source>
</evidence>
<feature type="transmembrane region" description="Helical" evidence="9">
    <location>
        <begin position="43"/>
        <end position="65"/>
    </location>
</feature>
<dbReference type="GO" id="GO:0015031">
    <property type="term" value="P:protein transport"/>
    <property type="evidence" value="ECO:0007669"/>
    <property type="project" value="InterPro"/>
</dbReference>
<comment type="caution">
    <text evidence="12">The sequence shown here is derived from an EMBL/GenBank/DDBJ whole genome shotgun (WGS) entry which is preliminary data.</text>
</comment>
<dbReference type="Pfam" id="PF26002">
    <property type="entry name" value="Beta-barrel_AprE"/>
    <property type="match status" value="1"/>
</dbReference>
<reference evidence="12 13" key="1">
    <citation type="submission" date="2017-04" db="EMBL/GenBank/DDBJ databases">
        <title>Draft genome sequence of Zooshikella ganghwensis VG4 isolated from Red Sea sediments.</title>
        <authorList>
            <person name="Rehman Z."/>
            <person name="Alam I."/>
            <person name="Kamau A."/>
            <person name="Bajic V."/>
            <person name="Leiknes T."/>
        </authorList>
    </citation>
    <scope>NUCLEOTIDE SEQUENCE [LARGE SCALE GENOMIC DNA]</scope>
    <source>
        <strain evidence="12 13">VG4</strain>
    </source>
</reference>
<evidence type="ECO:0000256" key="9">
    <source>
        <dbReference type="RuleBase" id="RU365093"/>
    </source>
</evidence>
<keyword evidence="6 9" id="KW-0812">Transmembrane</keyword>
<keyword evidence="13" id="KW-1185">Reference proteome</keyword>
<keyword evidence="5 9" id="KW-0997">Cell inner membrane</keyword>
<feature type="domain" description="AprE-like beta-barrel" evidence="11">
    <location>
        <begin position="343"/>
        <end position="432"/>
    </location>
</feature>
<feature type="coiled-coil region" evidence="10">
    <location>
        <begin position="187"/>
        <end position="214"/>
    </location>
</feature>
<dbReference type="PANTHER" id="PTHR30386">
    <property type="entry name" value="MEMBRANE FUSION SUBUNIT OF EMRAB-TOLC MULTIDRUG EFFLUX PUMP"/>
    <property type="match status" value="1"/>
</dbReference>
<dbReference type="InterPro" id="IPR010129">
    <property type="entry name" value="T1SS_HlyD"/>
</dbReference>
<dbReference type="NCBIfam" id="TIGR01843">
    <property type="entry name" value="type_I_hlyD"/>
    <property type="match status" value="1"/>
</dbReference>
<keyword evidence="7 9" id="KW-1133">Transmembrane helix</keyword>
<keyword evidence="3 9" id="KW-0813">Transport</keyword>
<dbReference type="InterPro" id="IPR050739">
    <property type="entry name" value="MFP"/>
</dbReference>
<evidence type="ECO:0000256" key="4">
    <source>
        <dbReference type="ARBA" id="ARBA00022475"/>
    </source>
</evidence>
<dbReference type="PRINTS" id="PR01490">
    <property type="entry name" value="RTXTOXIND"/>
</dbReference>
<evidence type="ECO:0000256" key="5">
    <source>
        <dbReference type="ARBA" id="ARBA00022519"/>
    </source>
</evidence>
<protein>
    <recommendedName>
        <fullName evidence="9">Membrane fusion protein (MFP) family protein</fullName>
    </recommendedName>
</protein>
<evidence type="ECO:0000256" key="8">
    <source>
        <dbReference type="ARBA" id="ARBA00023136"/>
    </source>
</evidence>
<evidence type="ECO:0000313" key="12">
    <source>
        <dbReference type="EMBL" id="RDH44975.1"/>
    </source>
</evidence>
<keyword evidence="10" id="KW-0175">Coiled coil</keyword>
<keyword evidence="4 9" id="KW-1003">Cell membrane</keyword>
<comment type="subcellular location">
    <subcellularLocation>
        <location evidence="1 9">Cell inner membrane</location>
        <topology evidence="1 9">Single-pass membrane protein</topology>
    </subcellularLocation>
</comment>
<dbReference type="AlphaFoldDB" id="A0A4P9VNE3"/>
<dbReference type="PANTHER" id="PTHR30386:SF26">
    <property type="entry name" value="TRANSPORT PROTEIN COMB"/>
    <property type="match status" value="1"/>
</dbReference>
<dbReference type="Gene3D" id="2.40.30.170">
    <property type="match status" value="1"/>
</dbReference>
<evidence type="ECO:0000256" key="7">
    <source>
        <dbReference type="ARBA" id="ARBA00022989"/>
    </source>
</evidence>
<dbReference type="GO" id="GO:0005886">
    <property type="term" value="C:plasma membrane"/>
    <property type="evidence" value="ECO:0007669"/>
    <property type="project" value="UniProtKB-SubCell"/>
</dbReference>
<evidence type="ECO:0000313" key="13">
    <source>
        <dbReference type="Proteomes" id="UP000257039"/>
    </source>
</evidence>
<keyword evidence="8 9" id="KW-0472">Membrane</keyword>
<accession>A0A4P9VNE3</accession>
<sequence>MEREKIMEKGLSTTLAHVIDEHSRQQAHWLADPLLKEEGGQAWIYLSLWGIFLAVLIVIVGGMVWPVDQRVVATGSVVVQGDIRAVQLFEGGHIASVLVSTGQLVESGQALLVMDSAKDQLELKKLKSHHERLLQQEKVYRTLLTGQLIGGFENPKEQAAMDAEMRIYYDQAKERYLAKLVPIKQQIATLSSTLQEEQVRLNELQVKKTKLQEAFEAKQVLLQKGYITRQQLNSAQQDLSEVALLFVQAEENILAGKKDLANIRLQFQQIKEEAKSQWTQQLTQVVTQQTKAVEHIEQVDQRIRQKVVKSPIRGVVQAIRNTQDSPVTAGGIVAEVVPLNQSLAVEVKVNMETMNTLQIGQEVRVAIDAFSVNNVDAVAGVVKSLINRNYVNEEGSSYQKAIIELATDFVGNQETRNKILPGMTVQASIQIGQQPLLSYLFNPLWQHRKQHKDV</sequence>
<evidence type="ECO:0000256" key="6">
    <source>
        <dbReference type="ARBA" id="ARBA00022692"/>
    </source>
</evidence>
<comment type="similarity">
    <text evidence="2 9">Belongs to the membrane fusion protein (MFP) (TC 8.A.1) family.</text>
</comment>
<evidence type="ECO:0000256" key="1">
    <source>
        <dbReference type="ARBA" id="ARBA00004377"/>
    </source>
</evidence>
<dbReference type="InterPro" id="IPR058982">
    <property type="entry name" value="Beta-barrel_AprE"/>
</dbReference>
<evidence type="ECO:0000259" key="11">
    <source>
        <dbReference type="Pfam" id="PF26002"/>
    </source>
</evidence>
<proteinExistence type="inferred from homology"/>
<organism evidence="12 13">
    <name type="scientific">Zooshikella ganghwensis</name>
    <dbReference type="NCBI Taxonomy" id="202772"/>
    <lineage>
        <taxon>Bacteria</taxon>
        <taxon>Pseudomonadati</taxon>
        <taxon>Pseudomonadota</taxon>
        <taxon>Gammaproteobacteria</taxon>
        <taxon>Oceanospirillales</taxon>
        <taxon>Zooshikellaceae</taxon>
        <taxon>Zooshikella</taxon>
    </lineage>
</organism>
<dbReference type="EMBL" id="NDXW01000001">
    <property type="protein sequence ID" value="RDH44975.1"/>
    <property type="molecule type" value="Genomic_DNA"/>
</dbReference>
<evidence type="ECO:0000256" key="2">
    <source>
        <dbReference type="ARBA" id="ARBA00009477"/>
    </source>
</evidence>
<evidence type="ECO:0000256" key="10">
    <source>
        <dbReference type="SAM" id="Coils"/>
    </source>
</evidence>